<gene>
    <name evidence="1" type="ORF">EW026_g7158</name>
</gene>
<proteinExistence type="predicted"/>
<evidence type="ECO:0000313" key="2">
    <source>
        <dbReference type="Proteomes" id="UP000309038"/>
    </source>
</evidence>
<accession>A0A4S4K8T6</accession>
<evidence type="ECO:0000313" key="1">
    <source>
        <dbReference type="EMBL" id="THG94285.1"/>
    </source>
</evidence>
<organism evidence="1 2">
    <name type="scientific">Hermanssonia centrifuga</name>
    <dbReference type="NCBI Taxonomy" id="98765"/>
    <lineage>
        <taxon>Eukaryota</taxon>
        <taxon>Fungi</taxon>
        <taxon>Dikarya</taxon>
        <taxon>Basidiomycota</taxon>
        <taxon>Agaricomycotina</taxon>
        <taxon>Agaricomycetes</taxon>
        <taxon>Polyporales</taxon>
        <taxon>Meruliaceae</taxon>
        <taxon>Hermanssonia</taxon>
    </lineage>
</organism>
<dbReference type="AlphaFoldDB" id="A0A4S4K8T6"/>
<protein>
    <submittedName>
        <fullName evidence="1">Uncharacterized protein</fullName>
    </submittedName>
</protein>
<keyword evidence="2" id="KW-1185">Reference proteome</keyword>
<reference evidence="1 2" key="1">
    <citation type="submission" date="2019-02" db="EMBL/GenBank/DDBJ databases">
        <title>Genome sequencing of the rare red list fungi Phlebia centrifuga.</title>
        <authorList>
            <person name="Buettner E."/>
            <person name="Kellner H."/>
        </authorList>
    </citation>
    <scope>NUCLEOTIDE SEQUENCE [LARGE SCALE GENOMIC DNA]</scope>
    <source>
        <strain evidence="1 2">DSM 108282</strain>
    </source>
</reference>
<name>A0A4S4K8T6_9APHY</name>
<dbReference type="Proteomes" id="UP000309038">
    <property type="component" value="Unassembled WGS sequence"/>
</dbReference>
<dbReference type="EMBL" id="SGPJ01000471">
    <property type="protein sequence ID" value="THG94285.1"/>
    <property type="molecule type" value="Genomic_DNA"/>
</dbReference>
<comment type="caution">
    <text evidence="1">The sequence shown here is derived from an EMBL/GenBank/DDBJ whole genome shotgun (WGS) entry which is preliminary data.</text>
</comment>
<sequence>MFMFSTGPYKGLLTTFTNVITSTFMSRMMLNIRGTRRSTVSNLNSQDLDDQYEIQITVSRGGDVGP</sequence>